<protein>
    <submittedName>
        <fullName evidence="2">Uncharacterized protein</fullName>
    </submittedName>
</protein>
<accession>A0ABD0Y0B2</accession>
<evidence type="ECO:0000313" key="3">
    <source>
        <dbReference type="Proteomes" id="UP001557470"/>
    </source>
</evidence>
<dbReference type="AlphaFoldDB" id="A0ABD0Y0B2"/>
<proteinExistence type="predicted"/>
<sequence>MSWLVVRHVCPYIREPRAAVQLSSPPPTLWRVGAAGVRVPRETPALARSSRLPLQSQACSLRSAPLSFTRAPCRRAAAKAASSRSHHRRSNGLVERTIM</sequence>
<dbReference type="EMBL" id="JAGEUA010000002">
    <property type="protein sequence ID" value="KAL1007811.1"/>
    <property type="molecule type" value="Genomic_DNA"/>
</dbReference>
<evidence type="ECO:0000313" key="2">
    <source>
        <dbReference type="EMBL" id="KAL1007811.1"/>
    </source>
</evidence>
<reference evidence="2 3" key="1">
    <citation type="submission" date="2024-06" db="EMBL/GenBank/DDBJ databases">
        <authorList>
            <person name="Pan Q."/>
            <person name="Wen M."/>
            <person name="Jouanno E."/>
            <person name="Zahm M."/>
            <person name="Klopp C."/>
            <person name="Cabau C."/>
            <person name="Louis A."/>
            <person name="Berthelot C."/>
            <person name="Parey E."/>
            <person name="Roest Crollius H."/>
            <person name="Montfort J."/>
            <person name="Robinson-Rechavi M."/>
            <person name="Bouchez O."/>
            <person name="Lampietro C."/>
            <person name="Lopez Roques C."/>
            <person name="Donnadieu C."/>
            <person name="Postlethwait J."/>
            <person name="Bobe J."/>
            <person name="Verreycken H."/>
            <person name="Guiguen Y."/>
        </authorList>
    </citation>
    <scope>NUCLEOTIDE SEQUENCE [LARGE SCALE GENOMIC DNA]</scope>
    <source>
        <strain evidence="2">Up_M1</strain>
        <tissue evidence="2">Testis</tissue>
    </source>
</reference>
<evidence type="ECO:0000256" key="1">
    <source>
        <dbReference type="SAM" id="MobiDB-lite"/>
    </source>
</evidence>
<dbReference type="Proteomes" id="UP001557470">
    <property type="component" value="Unassembled WGS sequence"/>
</dbReference>
<comment type="caution">
    <text evidence="2">The sequence shown here is derived from an EMBL/GenBank/DDBJ whole genome shotgun (WGS) entry which is preliminary data.</text>
</comment>
<keyword evidence="3" id="KW-1185">Reference proteome</keyword>
<feature type="region of interest" description="Disordered" evidence="1">
    <location>
        <begin position="79"/>
        <end position="99"/>
    </location>
</feature>
<gene>
    <name evidence="2" type="ORF">UPYG_G00091910</name>
</gene>
<organism evidence="2 3">
    <name type="scientific">Umbra pygmaea</name>
    <name type="common">Eastern mudminnow</name>
    <dbReference type="NCBI Taxonomy" id="75934"/>
    <lineage>
        <taxon>Eukaryota</taxon>
        <taxon>Metazoa</taxon>
        <taxon>Chordata</taxon>
        <taxon>Craniata</taxon>
        <taxon>Vertebrata</taxon>
        <taxon>Euteleostomi</taxon>
        <taxon>Actinopterygii</taxon>
        <taxon>Neopterygii</taxon>
        <taxon>Teleostei</taxon>
        <taxon>Protacanthopterygii</taxon>
        <taxon>Esociformes</taxon>
        <taxon>Umbridae</taxon>
        <taxon>Umbra</taxon>
    </lineage>
</organism>
<name>A0ABD0Y0B2_UMBPY</name>